<gene>
    <name evidence="1" type="ORF">COR50_18165</name>
</gene>
<proteinExistence type="predicted"/>
<protein>
    <submittedName>
        <fullName evidence="1">PRTRC system protein B</fullName>
    </submittedName>
</protein>
<organism evidence="1 2">
    <name type="scientific">Chitinophaga caeni</name>
    <dbReference type="NCBI Taxonomy" id="2029983"/>
    <lineage>
        <taxon>Bacteria</taxon>
        <taxon>Pseudomonadati</taxon>
        <taxon>Bacteroidota</taxon>
        <taxon>Chitinophagia</taxon>
        <taxon>Chitinophagales</taxon>
        <taxon>Chitinophagaceae</taxon>
        <taxon>Chitinophaga</taxon>
    </lineage>
</organism>
<reference evidence="1 2" key="1">
    <citation type="submission" date="2017-10" db="EMBL/GenBank/DDBJ databases">
        <title>Paenichitinophaga pekingensis gen. nov., sp. nov., isolated from activated sludge.</title>
        <authorList>
            <person name="Jin D."/>
            <person name="Kong X."/>
            <person name="Deng Y."/>
            <person name="Bai Z."/>
        </authorList>
    </citation>
    <scope>NUCLEOTIDE SEQUENCE [LARGE SCALE GENOMIC DNA]</scope>
    <source>
        <strain evidence="1 2">13</strain>
    </source>
</reference>
<dbReference type="AlphaFoldDB" id="A0A291QYC6"/>
<evidence type="ECO:0000313" key="2">
    <source>
        <dbReference type="Proteomes" id="UP000220133"/>
    </source>
</evidence>
<accession>A0A291QYC6</accession>
<sequence>MKTATDITSSFSTLYHPKAALVFYEAKGRDSYVEHFDMDESGRPVNAHPLTVREAQALARSLNTQREFLKPKGLLPGNVLEVNPGDGGSVLWYSKAQRRQLYFHKFLGLPDGVAHIPALVWKASRDNLFLYALAGNRRPTEKTALYHAPFFNVYESGSVCMGSVDLQFARSVSLEAFIAGWEDYFFNSYFSHLMHRHNPVKGNCVSLWKGLLETGEAFPKAVLKKNSKTLKNLLQ</sequence>
<evidence type="ECO:0000313" key="1">
    <source>
        <dbReference type="EMBL" id="ATL48937.1"/>
    </source>
</evidence>
<dbReference type="OrthoDB" id="1030341at2"/>
<dbReference type="KEGG" id="cbae:COR50_18165"/>
<keyword evidence="2" id="KW-1185">Reference proteome</keyword>
<name>A0A291QYC6_9BACT</name>
<dbReference type="InterPro" id="IPR032787">
    <property type="entry name" value="Prok-E2_D"/>
</dbReference>
<dbReference type="Proteomes" id="UP000220133">
    <property type="component" value="Chromosome"/>
</dbReference>
<dbReference type="EMBL" id="CP023777">
    <property type="protein sequence ID" value="ATL48937.1"/>
    <property type="molecule type" value="Genomic_DNA"/>
</dbReference>
<dbReference type="RefSeq" id="WP_098195306.1">
    <property type="nucleotide sequence ID" value="NZ_CP023777.1"/>
</dbReference>
<dbReference type="Pfam" id="PF14460">
    <property type="entry name" value="Prok-E2_D"/>
    <property type="match status" value="1"/>
</dbReference>